<keyword evidence="5" id="KW-0998">Cell outer membrane</keyword>
<feature type="domain" description="RagB/SusD" evidence="6">
    <location>
        <begin position="361"/>
        <end position="616"/>
    </location>
</feature>
<comment type="subcellular location">
    <subcellularLocation>
        <location evidence="1">Cell outer membrane</location>
    </subcellularLocation>
</comment>
<dbReference type="RefSeq" id="WP_379040193.1">
    <property type="nucleotide sequence ID" value="NZ_JBHSKW010000001.1"/>
</dbReference>
<feature type="domain" description="SusD-like N-terminal" evidence="7">
    <location>
        <begin position="109"/>
        <end position="234"/>
    </location>
</feature>
<evidence type="ECO:0000256" key="5">
    <source>
        <dbReference type="ARBA" id="ARBA00023237"/>
    </source>
</evidence>
<evidence type="ECO:0000259" key="6">
    <source>
        <dbReference type="Pfam" id="PF07980"/>
    </source>
</evidence>
<reference evidence="9" key="1">
    <citation type="journal article" date="2019" name="Int. J. Syst. Evol. Microbiol.">
        <title>The Global Catalogue of Microorganisms (GCM) 10K type strain sequencing project: providing services to taxonomists for standard genome sequencing and annotation.</title>
        <authorList>
            <consortium name="The Broad Institute Genomics Platform"/>
            <consortium name="The Broad Institute Genome Sequencing Center for Infectious Disease"/>
            <person name="Wu L."/>
            <person name="Ma J."/>
        </authorList>
    </citation>
    <scope>NUCLEOTIDE SEQUENCE [LARGE SCALE GENOMIC DNA]</scope>
    <source>
        <strain evidence="9">KCTC 42456</strain>
    </source>
</reference>
<comment type="caution">
    <text evidence="8">The sequence shown here is derived from an EMBL/GenBank/DDBJ whole genome shotgun (WGS) entry which is preliminary data.</text>
</comment>
<evidence type="ECO:0000256" key="1">
    <source>
        <dbReference type="ARBA" id="ARBA00004442"/>
    </source>
</evidence>
<keyword evidence="3" id="KW-0732">Signal</keyword>
<evidence type="ECO:0000256" key="3">
    <source>
        <dbReference type="ARBA" id="ARBA00022729"/>
    </source>
</evidence>
<name>A0ABW5TUU7_9SPHI</name>
<accession>A0ABW5TUU7</accession>
<dbReference type="SUPFAM" id="SSF48452">
    <property type="entry name" value="TPR-like"/>
    <property type="match status" value="1"/>
</dbReference>
<protein>
    <submittedName>
        <fullName evidence="8">RagB/SusD family nutrient uptake outer membrane protein</fullName>
    </submittedName>
</protein>
<dbReference type="InterPro" id="IPR011990">
    <property type="entry name" value="TPR-like_helical_dom_sf"/>
</dbReference>
<dbReference type="Proteomes" id="UP001597546">
    <property type="component" value="Unassembled WGS sequence"/>
</dbReference>
<comment type="similarity">
    <text evidence="2">Belongs to the SusD family.</text>
</comment>
<dbReference type="Pfam" id="PF14322">
    <property type="entry name" value="SusD-like_3"/>
    <property type="match status" value="1"/>
</dbReference>
<dbReference type="InterPro" id="IPR012944">
    <property type="entry name" value="SusD_RagB_dom"/>
</dbReference>
<evidence type="ECO:0000256" key="4">
    <source>
        <dbReference type="ARBA" id="ARBA00023136"/>
    </source>
</evidence>
<dbReference type="Gene3D" id="1.25.40.390">
    <property type="match status" value="1"/>
</dbReference>
<dbReference type="EMBL" id="JBHULV010000044">
    <property type="protein sequence ID" value="MFD2732510.1"/>
    <property type="molecule type" value="Genomic_DNA"/>
</dbReference>
<proteinExistence type="inferred from homology"/>
<sequence length="616" mass="68144">MMKKRNINFLLFLGILIGLQTTSCTRDFLEKPKGGSVTVDTIFHTQRQAQYAVAQMYNRCITGYLRTSSPGHARPDVLSDALYILHPSYDWSAAHINYGTYVTGNMSAAANNDWGGFGSHYSGIRQANLVLKNIDMVGDADPSWKSDVKGQALFCRAIQHYELFKNYGGIPIVTQPLDGNGQIDIRRSSVASVVDSIVAWCDRAAILLPPTRSSIDYGKVTKLAALALKSRVLLYAASPLFNTPPSMVANVTGARFGDVKDSVLCYPTYDKERWNRAAKAAKAVIDNAAAAGVEIYDTGKPLSTGETYETIGDYEAVSNVFANKELILVNTANASPSGNPWGDGTAWGRFIHSKVGMLKSENWGVKNNVPIEFMQLYEKRDGTRFTLPSSGNDLPVDIKAFDLDPRFYQTVAYDGMYYNAGNGNLAYYKKGDYSSDGRGASSDAGVDGYAMETYKFVARIDGGSWDHFSWPVFRLGEFYLSYAEALNEYQGPSGDPTTYLNLIRKRAGMPAKNIGDDINFRAAIQNERAVELAYEGLRLDDLRRWLRAGTVLNRPLNGIVTTARNVGGDLKRTWTIVPFIQRVFPSKYYYSPFPNDEISKNYLGDGSSWTGQNPGW</sequence>
<dbReference type="InterPro" id="IPR033985">
    <property type="entry name" value="SusD-like_N"/>
</dbReference>
<keyword evidence="9" id="KW-1185">Reference proteome</keyword>
<evidence type="ECO:0000259" key="7">
    <source>
        <dbReference type="Pfam" id="PF14322"/>
    </source>
</evidence>
<organism evidence="8 9">
    <name type="scientific">Pedobacter alpinus</name>
    <dbReference type="NCBI Taxonomy" id="1590643"/>
    <lineage>
        <taxon>Bacteria</taxon>
        <taxon>Pseudomonadati</taxon>
        <taxon>Bacteroidota</taxon>
        <taxon>Sphingobacteriia</taxon>
        <taxon>Sphingobacteriales</taxon>
        <taxon>Sphingobacteriaceae</taxon>
        <taxon>Pedobacter</taxon>
    </lineage>
</organism>
<evidence type="ECO:0000256" key="2">
    <source>
        <dbReference type="ARBA" id="ARBA00006275"/>
    </source>
</evidence>
<evidence type="ECO:0000313" key="9">
    <source>
        <dbReference type="Proteomes" id="UP001597546"/>
    </source>
</evidence>
<gene>
    <name evidence="8" type="ORF">ACFSSE_12435</name>
</gene>
<keyword evidence="4" id="KW-0472">Membrane</keyword>
<evidence type="ECO:0000313" key="8">
    <source>
        <dbReference type="EMBL" id="MFD2732510.1"/>
    </source>
</evidence>
<dbReference type="Pfam" id="PF07980">
    <property type="entry name" value="SusD_RagB"/>
    <property type="match status" value="1"/>
</dbReference>